<dbReference type="PANTHER" id="PTHR37832:SF1">
    <property type="entry name" value="STRESS-RESPONSE A_B BARREL DOMAIN-CONTAINING PROTEIN"/>
    <property type="match status" value="1"/>
</dbReference>
<dbReference type="STRING" id="258515.SAMN05192585_1166"/>
<dbReference type="AlphaFoldDB" id="A0A1H0AEG7"/>
<dbReference type="Pfam" id="PF07876">
    <property type="entry name" value="Dabb"/>
    <property type="match status" value="1"/>
</dbReference>
<feature type="domain" description="Stress-response A/B barrel" evidence="1">
    <location>
        <begin position="2"/>
        <end position="96"/>
    </location>
</feature>
<proteinExistence type="predicted"/>
<evidence type="ECO:0000313" key="2">
    <source>
        <dbReference type="EMBL" id="SDN31998.1"/>
    </source>
</evidence>
<dbReference type="InterPro" id="IPR011008">
    <property type="entry name" value="Dimeric_a/b-barrel"/>
</dbReference>
<dbReference type="Gene3D" id="3.30.70.100">
    <property type="match status" value="1"/>
</dbReference>
<dbReference type="PANTHER" id="PTHR37832">
    <property type="entry name" value="BLL2683 PROTEIN"/>
    <property type="match status" value="1"/>
</dbReference>
<organism evidence="2 3">
    <name type="scientific">Acetanaerobacterium elongatum</name>
    <dbReference type="NCBI Taxonomy" id="258515"/>
    <lineage>
        <taxon>Bacteria</taxon>
        <taxon>Bacillati</taxon>
        <taxon>Bacillota</taxon>
        <taxon>Clostridia</taxon>
        <taxon>Eubacteriales</taxon>
        <taxon>Oscillospiraceae</taxon>
        <taxon>Acetanaerobacterium</taxon>
    </lineage>
</organism>
<dbReference type="InterPro" id="IPR013097">
    <property type="entry name" value="Dabb"/>
</dbReference>
<dbReference type="Proteomes" id="UP000199182">
    <property type="component" value="Unassembled WGS sequence"/>
</dbReference>
<keyword evidence="3" id="KW-1185">Reference proteome</keyword>
<name>A0A1H0AEG7_9FIRM</name>
<accession>A0A1H0AEG7</accession>
<sequence>MIRHIVFWSFKENANGLTKPEILAKVKHDLEALVGVVPGLLKAEVGIGFNEKGFDACLYSEFSSKEALNGYQVHPEHAKVRDFITEVRTERAVCDYEV</sequence>
<reference evidence="2 3" key="1">
    <citation type="submission" date="2016-10" db="EMBL/GenBank/DDBJ databases">
        <authorList>
            <person name="de Groot N.N."/>
        </authorList>
    </citation>
    <scope>NUCLEOTIDE SEQUENCE [LARGE SCALE GENOMIC DNA]</scope>
    <source>
        <strain evidence="2 3">CGMCC 1.5012</strain>
    </source>
</reference>
<dbReference type="RefSeq" id="WP_092640051.1">
    <property type="nucleotide sequence ID" value="NZ_FNID01000016.1"/>
</dbReference>
<evidence type="ECO:0000313" key="3">
    <source>
        <dbReference type="Proteomes" id="UP000199182"/>
    </source>
</evidence>
<gene>
    <name evidence="2" type="ORF">SAMN05192585_1166</name>
</gene>
<dbReference type="SUPFAM" id="SSF54909">
    <property type="entry name" value="Dimeric alpha+beta barrel"/>
    <property type="match status" value="1"/>
</dbReference>
<dbReference type="PROSITE" id="PS51502">
    <property type="entry name" value="S_R_A_B_BARREL"/>
    <property type="match status" value="1"/>
</dbReference>
<protein>
    <submittedName>
        <fullName evidence="2">Stress responsive A/B Barrel Domain</fullName>
    </submittedName>
</protein>
<evidence type="ECO:0000259" key="1">
    <source>
        <dbReference type="PROSITE" id="PS51502"/>
    </source>
</evidence>
<dbReference type="OrthoDB" id="9808130at2"/>
<dbReference type="EMBL" id="FNID01000016">
    <property type="protein sequence ID" value="SDN31998.1"/>
    <property type="molecule type" value="Genomic_DNA"/>
</dbReference>
<dbReference type="SMART" id="SM00886">
    <property type="entry name" value="Dabb"/>
    <property type="match status" value="1"/>
</dbReference>